<gene>
    <name evidence="2" type="ORF">AFUS01_LOCUS42570</name>
</gene>
<dbReference type="Proteomes" id="UP000708208">
    <property type="component" value="Unassembled WGS sequence"/>
</dbReference>
<comment type="caution">
    <text evidence="2">The sequence shown here is derived from an EMBL/GenBank/DDBJ whole genome shotgun (WGS) entry which is preliminary data.</text>
</comment>
<organism evidence="2 3">
    <name type="scientific">Allacma fusca</name>
    <dbReference type="NCBI Taxonomy" id="39272"/>
    <lineage>
        <taxon>Eukaryota</taxon>
        <taxon>Metazoa</taxon>
        <taxon>Ecdysozoa</taxon>
        <taxon>Arthropoda</taxon>
        <taxon>Hexapoda</taxon>
        <taxon>Collembola</taxon>
        <taxon>Symphypleona</taxon>
        <taxon>Sminthuridae</taxon>
        <taxon>Allacma</taxon>
    </lineage>
</organism>
<evidence type="ECO:0000313" key="2">
    <source>
        <dbReference type="EMBL" id="CAG7832913.1"/>
    </source>
</evidence>
<protein>
    <submittedName>
        <fullName evidence="2">Uncharacterized protein</fullName>
    </submittedName>
</protein>
<feature type="compositionally biased region" description="Basic and acidic residues" evidence="1">
    <location>
        <begin position="30"/>
        <end position="51"/>
    </location>
</feature>
<accession>A0A8J2LJ79</accession>
<keyword evidence="3" id="KW-1185">Reference proteome</keyword>
<evidence type="ECO:0000313" key="3">
    <source>
        <dbReference type="Proteomes" id="UP000708208"/>
    </source>
</evidence>
<dbReference type="AlphaFoldDB" id="A0A8J2LJ79"/>
<feature type="compositionally biased region" description="Polar residues" evidence="1">
    <location>
        <begin position="13"/>
        <end position="24"/>
    </location>
</feature>
<dbReference type="EMBL" id="CAJVCH010567663">
    <property type="protein sequence ID" value="CAG7832913.1"/>
    <property type="molecule type" value="Genomic_DNA"/>
</dbReference>
<name>A0A8J2LJ79_9HEXA</name>
<evidence type="ECO:0000256" key="1">
    <source>
        <dbReference type="SAM" id="MobiDB-lite"/>
    </source>
</evidence>
<proteinExistence type="predicted"/>
<reference evidence="2" key="1">
    <citation type="submission" date="2021-06" db="EMBL/GenBank/DDBJ databases">
        <authorList>
            <person name="Hodson N. C."/>
            <person name="Mongue J. A."/>
            <person name="Jaron S. K."/>
        </authorList>
    </citation>
    <scope>NUCLEOTIDE SEQUENCE</scope>
</reference>
<sequence>MNDQSRLPRYSITKKQNNELSLNLGSLDAQEDRGETTTEDGKRRRRDREEEVSPLVWMRWKEEQVDDDSFFHSSPTISSRP</sequence>
<feature type="region of interest" description="Disordered" evidence="1">
    <location>
        <begin position="1"/>
        <end position="52"/>
    </location>
</feature>